<dbReference type="PANTHER" id="PTHR30183">
    <property type="entry name" value="MOLYBDENUM TRANSPORT SYSTEM PERMEASE PROTEIN MODB"/>
    <property type="match status" value="1"/>
</dbReference>
<evidence type="ECO:0000259" key="12">
    <source>
        <dbReference type="PROSITE" id="PS50928"/>
    </source>
</evidence>
<proteinExistence type="inferred from homology"/>
<evidence type="ECO:0000256" key="1">
    <source>
        <dbReference type="ARBA" id="ARBA00002949"/>
    </source>
</evidence>
<keyword evidence="11" id="KW-0997">Cell inner membrane</keyword>
<dbReference type="InterPro" id="IPR000515">
    <property type="entry name" value="MetI-like"/>
</dbReference>
<evidence type="ECO:0000256" key="2">
    <source>
        <dbReference type="ARBA" id="ARBA00004651"/>
    </source>
</evidence>
<reference evidence="13 14" key="1">
    <citation type="submission" date="2017-07" db="EMBL/GenBank/DDBJ databases">
        <title>Sandarakinorhabdus cyanobacteriorum sp. nov., a novel bacterium isolated from cyanobacterial aggregates in a eutrophic lake.</title>
        <authorList>
            <person name="Cai H."/>
        </authorList>
    </citation>
    <scope>NUCLEOTIDE SEQUENCE [LARGE SCALE GENOMIC DNA]</scope>
    <source>
        <strain evidence="13 14">TH057</strain>
    </source>
</reference>
<dbReference type="AlphaFoldDB" id="A0A255YCY7"/>
<keyword evidence="8 10" id="KW-1133">Transmembrane helix</keyword>
<evidence type="ECO:0000256" key="3">
    <source>
        <dbReference type="ARBA" id="ARBA00007069"/>
    </source>
</evidence>
<dbReference type="RefSeq" id="WP_094474159.1">
    <property type="nucleotide sequence ID" value="NZ_NOXT01000115.1"/>
</dbReference>
<dbReference type="InterPro" id="IPR035906">
    <property type="entry name" value="MetI-like_sf"/>
</dbReference>
<keyword evidence="5" id="KW-1003">Cell membrane</keyword>
<feature type="domain" description="ABC transmembrane type-1" evidence="12">
    <location>
        <begin position="9"/>
        <end position="217"/>
    </location>
</feature>
<dbReference type="CDD" id="cd06261">
    <property type="entry name" value="TM_PBP2"/>
    <property type="match status" value="1"/>
</dbReference>
<feature type="transmembrane region" description="Helical" evidence="10">
    <location>
        <begin position="196"/>
        <end position="216"/>
    </location>
</feature>
<name>A0A255YCY7_9SPHN</name>
<dbReference type="Gene3D" id="1.10.3720.10">
    <property type="entry name" value="MetI-like"/>
    <property type="match status" value="1"/>
</dbReference>
<keyword evidence="4 10" id="KW-0813">Transport</keyword>
<keyword evidence="7 10" id="KW-0812">Transmembrane</keyword>
<keyword evidence="14" id="KW-1185">Reference proteome</keyword>
<evidence type="ECO:0000256" key="11">
    <source>
        <dbReference type="RuleBase" id="RU365097"/>
    </source>
</evidence>
<evidence type="ECO:0000256" key="7">
    <source>
        <dbReference type="ARBA" id="ARBA00022692"/>
    </source>
</evidence>
<dbReference type="OrthoDB" id="9774448at2"/>
<dbReference type="InterPro" id="IPR011867">
    <property type="entry name" value="ModB_ABC"/>
</dbReference>
<evidence type="ECO:0000256" key="4">
    <source>
        <dbReference type="ARBA" id="ARBA00022448"/>
    </source>
</evidence>
<comment type="function">
    <text evidence="1 11">Part of the binding-protein-dependent transport system for molybdenum; probably responsible for the translocation of the substrate across the membrane.</text>
</comment>
<organism evidence="13 14">
    <name type="scientific">Sandarakinorhabdus cyanobacteriorum</name>
    <dbReference type="NCBI Taxonomy" id="1981098"/>
    <lineage>
        <taxon>Bacteria</taxon>
        <taxon>Pseudomonadati</taxon>
        <taxon>Pseudomonadota</taxon>
        <taxon>Alphaproteobacteria</taxon>
        <taxon>Sphingomonadales</taxon>
        <taxon>Sphingosinicellaceae</taxon>
        <taxon>Sandarakinorhabdus</taxon>
    </lineage>
</organism>
<dbReference type="EMBL" id="NOXT01000115">
    <property type="protein sequence ID" value="OYQ27102.1"/>
    <property type="molecule type" value="Genomic_DNA"/>
</dbReference>
<protein>
    <recommendedName>
        <fullName evidence="11">Molybdenum transport system permease</fullName>
    </recommendedName>
</protein>
<feature type="transmembrane region" description="Helical" evidence="10">
    <location>
        <begin position="86"/>
        <end position="106"/>
    </location>
</feature>
<accession>A0A255YCY7</accession>
<comment type="similarity">
    <text evidence="3 11">Belongs to the binding-protein-dependent transport system permease family. CysTW subfamily.</text>
</comment>
<dbReference type="Pfam" id="PF00528">
    <property type="entry name" value="BPD_transp_1"/>
    <property type="match status" value="1"/>
</dbReference>
<gene>
    <name evidence="13" type="primary">modB</name>
    <name evidence="13" type="ORF">CHU93_11380</name>
</gene>
<evidence type="ECO:0000256" key="10">
    <source>
        <dbReference type="RuleBase" id="RU363032"/>
    </source>
</evidence>
<evidence type="ECO:0000256" key="8">
    <source>
        <dbReference type="ARBA" id="ARBA00022989"/>
    </source>
</evidence>
<dbReference type="PANTHER" id="PTHR30183:SF8">
    <property type="entry name" value="MOLYBDENUM TRANSPORT SYSTEM PERMEASE"/>
    <property type="match status" value="1"/>
</dbReference>
<evidence type="ECO:0000256" key="9">
    <source>
        <dbReference type="ARBA" id="ARBA00023136"/>
    </source>
</evidence>
<keyword evidence="9 10" id="KW-0472">Membrane</keyword>
<dbReference type="GO" id="GO:0015098">
    <property type="term" value="F:molybdate ion transmembrane transporter activity"/>
    <property type="evidence" value="ECO:0007669"/>
    <property type="project" value="UniProtKB-UniRule"/>
</dbReference>
<feature type="transmembrane region" description="Helical" evidence="10">
    <location>
        <begin position="12"/>
        <end position="35"/>
    </location>
</feature>
<evidence type="ECO:0000256" key="6">
    <source>
        <dbReference type="ARBA" id="ARBA00022505"/>
    </source>
</evidence>
<evidence type="ECO:0000313" key="14">
    <source>
        <dbReference type="Proteomes" id="UP000216991"/>
    </source>
</evidence>
<dbReference type="GO" id="GO:0005886">
    <property type="term" value="C:plasma membrane"/>
    <property type="evidence" value="ECO:0007669"/>
    <property type="project" value="UniProtKB-SubCell"/>
</dbReference>
<feature type="transmembrane region" description="Helical" evidence="10">
    <location>
        <begin position="162"/>
        <end position="184"/>
    </location>
</feature>
<comment type="caution">
    <text evidence="13">The sequence shown here is derived from an EMBL/GenBank/DDBJ whole genome shotgun (WGS) entry which is preliminary data.</text>
</comment>
<dbReference type="Proteomes" id="UP000216991">
    <property type="component" value="Unassembled WGS sequence"/>
</dbReference>
<sequence length="221" mass="22583">MTGDDLAALRLSLGLGLATVAALLPLALLLGRWLGTTHWRGRPLVEALLILPLLLPPTVLGLALLIGLGPETAPGRAWAALTGGRLVFSFAGIWAASVIVNLPLAVQPAAQAFRAIGPAVRGAAASCGLSPLRAFGLVELPLAWPGLATGAVLAFAHTLGEFGVVLMVGGAIPGETATLSLAIYDRVQAFDMGGAVRLALLLAAISLVAILMLFLLGRRRG</sequence>
<evidence type="ECO:0000313" key="13">
    <source>
        <dbReference type="EMBL" id="OYQ27102.1"/>
    </source>
</evidence>
<feature type="transmembrane region" description="Helical" evidence="10">
    <location>
        <begin position="47"/>
        <end position="66"/>
    </location>
</feature>
<comment type="subcellular location">
    <subcellularLocation>
        <location evidence="11">Cell inner membrane</location>
        <topology evidence="11">Multi-pass membrane protein</topology>
    </subcellularLocation>
    <subcellularLocation>
        <location evidence="2 10">Cell membrane</location>
        <topology evidence="2 10">Multi-pass membrane protein</topology>
    </subcellularLocation>
</comment>
<dbReference type="PROSITE" id="PS50928">
    <property type="entry name" value="ABC_TM1"/>
    <property type="match status" value="1"/>
</dbReference>
<dbReference type="SUPFAM" id="SSF161098">
    <property type="entry name" value="MetI-like"/>
    <property type="match status" value="1"/>
</dbReference>
<keyword evidence="6 11" id="KW-0500">Molybdenum</keyword>
<dbReference type="NCBIfam" id="TIGR02141">
    <property type="entry name" value="modB_ABC"/>
    <property type="match status" value="1"/>
</dbReference>
<evidence type="ECO:0000256" key="5">
    <source>
        <dbReference type="ARBA" id="ARBA00022475"/>
    </source>
</evidence>